<gene>
    <name evidence="1" type="ORF">EV386_2800</name>
</gene>
<evidence type="ECO:0000313" key="1">
    <source>
        <dbReference type="EMBL" id="RZS62467.1"/>
    </source>
</evidence>
<comment type="caution">
    <text evidence="1">The sequence shown here is derived from an EMBL/GenBank/DDBJ whole genome shotgun (WGS) entry which is preliminary data.</text>
</comment>
<keyword evidence="2" id="KW-1185">Reference proteome</keyword>
<organism evidence="1 2">
    <name type="scientific">Xylanimonas ulmi</name>
    <dbReference type="NCBI Taxonomy" id="228973"/>
    <lineage>
        <taxon>Bacteria</taxon>
        <taxon>Bacillati</taxon>
        <taxon>Actinomycetota</taxon>
        <taxon>Actinomycetes</taxon>
        <taxon>Micrococcales</taxon>
        <taxon>Promicromonosporaceae</taxon>
        <taxon>Xylanimonas</taxon>
    </lineage>
</organism>
<dbReference type="EMBL" id="SGWX01000001">
    <property type="protein sequence ID" value="RZS62467.1"/>
    <property type="molecule type" value="Genomic_DNA"/>
</dbReference>
<dbReference type="AlphaFoldDB" id="A0A4Q7M623"/>
<accession>A0A4Q7M623</accession>
<reference evidence="1 2" key="1">
    <citation type="submission" date="2019-02" db="EMBL/GenBank/DDBJ databases">
        <title>Sequencing the genomes of 1000 actinobacteria strains.</title>
        <authorList>
            <person name="Klenk H.-P."/>
        </authorList>
    </citation>
    <scope>NUCLEOTIDE SEQUENCE [LARGE SCALE GENOMIC DNA]</scope>
    <source>
        <strain evidence="1 2">DSM 16932</strain>
    </source>
</reference>
<sequence length="151" mass="16459">MSERETTWEGQTIDGVILDDLRGEDDQGRVGYVRHHVGYDAEGLSDDDLRALIAAARAAVDRVWVASGRTKASMVTDDVVTDRHYVDAVLAAADVLAAPVHQPPVGRTPEEKVAEYEAAEREAHADWQLAATRRRGAWAASRATRQPGQDG</sequence>
<proteinExistence type="predicted"/>
<dbReference type="RefSeq" id="WP_130415934.1">
    <property type="nucleotide sequence ID" value="NZ_SGWX01000001.1"/>
</dbReference>
<protein>
    <submittedName>
        <fullName evidence="1">Uncharacterized protein</fullName>
    </submittedName>
</protein>
<evidence type="ECO:0000313" key="2">
    <source>
        <dbReference type="Proteomes" id="UP000293852"/>
    </source>
</evidence>
<dbReference type="Proteomes" id="UP000293852">
    <property type="component" value="Unassembled WGS sequence"/>
</dbReference>
<name>A0A4Q7M623_9MICO</name>